<dbReference type="GO" id="GO:0005654">
    <property type="term" value="C:nucleoplasm"/>
    <property type="evidence" value="ECO:0007669"/>
    <property type="project" value="UniProtKB-ARBA"/>
</dbReference>
<name>A0AAW0Z8X9_9HYME</name>
<dbReference type="Pfam" id="PF00554">
    <property type="entry name" value="RHD_DNA_bind"/>
    <property type="match status" value="1"/>
</dbReference>
<evidence type="ECO:0000313" key="3">
    <source>
        <dbReference type="EMBL" id="KAK9294060.1"/>
    </source>
</evidence>
<dbReference type="GO" id="GO:0007249">
    <property type="term" value="P:canonical NF-kappaB signal transduction"/>
    <property type="evidence" value="ECO:0007669"/>
    <property type="project" value="UniProtKB-ARBA"/>
</dbReference>
<dbReference type="Proteomes" id="UP001432146">
    <property type="component" value="Unassembled WGS sequence"/>
</dbReference>
<dbReference type="InterPro" id="IPR037059">
    <property type="entry name" value="RHD_DNA_bind_dom_sf"/>
</dbReference>
<dbReference type="SMART" id="SM00429">
    <property type="entry name" value="IPT"/>
    <property type="match status" value="1"/>
</dbReference>
<dbReference type="InterPro" id="IPR002909">
    <property type="entry name" value="IPT_dom"/>
</dbReference>
<accession>A0AAW0Z8X9</accession>
<comment type="caution">
    <text evidence="3">The sequence shown here is derived from an EMBL/GenBank/DDBJ whole genome shotgun (WGS) entry which is preliminary data.</text>
</comment>
<keyword evidence="4" id="KW-1185">Reference proteome</keyword>
<dbReference type="InterPro" id="IPR011029">
    <property type="entry name" value="DEATH-like_dom_sf"/>
</dbReference>
<dbReference type="InterPro" id="IPR014756">
    <property type="entry name" value="Ig_E-set"/>
</dbReference>
<dbReference type="PANTHER" id="PTHR24169">
    <property type="entry name" value="NUCLEAR FACTOR NF-KAPPA-B PROTEIN"/>
    <property type="match status" value="1"/>
</dbReference>
<dbReference type="SUPFAM" id="SSF48403">
    <property type="entry name" value="Ankyrin repeat"/>
    <property type="match status" value="1"/>
</dbReference>
<dbReference type="SUPFAM" id="SSF49417">
    <property type="entry name" value="p53-like transcription factors"/>
    <property type="match status" value="1"/>
</dbReference>
<evidence type="ECO:0000259" key="2">
    <source>
        <dbReference type="PROSITE" id="PS50254"/>
    </source>
</evidence>
<proteinExistence type="predicted"/>
<dbReference type="EMBL" id="JAWNGG020000352">
    <property type="protein sequence ID" value="KAK9294060.1"/>
    <property type="molecule type" value="Genomic_DNA"/>
</dbReference>
<dbReference type="Pfam" id="PF12796">
    <property type="entry name" value="Ank_2"/>
    <property type="match status" value="2"/>
</dbReference>
<dbReference type="GO" id="GO:0035206">
    <property type="term" value="P:regulation of hemocyte proliferation"/>
    <property type="evidence" value="ECO:0007669"/>
    <property type="project" value="UniProtKB-ARBA"/>
</dbReference>
<dbReference type="InterPro" id="IPR011539">
    <property type="entry name" value="RHD_DNA_bind_dom"/>
</dbReference>
<dbReference type="InterPro" id="IPR008967">
    <property type="entry name" value="p53-like_TF_DNA-bd_sf"/>
</dbReference>
<sequence length="875" mass="98124">MPEVYTAFENEDLLSSAYELQAMNNRGIYSPGSGSQETASVSSSMSVLSSLHDNELTDITVIGDPYITILEQPTEKFRFRYKSEMVGTHGSLVGSNRKNVPTVQLHNFLDPAVIRCTLVTSDEGLPRIPHAHKLIRRDGGQDYDDPHDITVSAETEYTAIFQGMAIIHTAKRHIRDELIKKMRLEALEKKKNTNIKATLNSREEAQIKVDADHYQKHMNLNSVALCFQAFVTNHCGVMIPITEPVYSHTINNLKSALTGELKICRMDKLTSSVEGGEEIFILVEKVGKKNIRIKFFELNEDGCEIWSAYGRFSELDVHHQYAIVFRTPPYKDQNITLPKNVFIQLERPSDGDCSEARKFTYKPSDRIIGRKRQRISYSGSSELSSILPNTNSIGNENISELLNNSNSHELSKEIKKILSEGTTTPVCKEFLSDIDVDNYLKLLLNSEDNMLDTDGPSIVQYQDDVMFAKNILTEIMQCMKMDAKNMEEYIQKLLKDRSTYGDSPLHSALRYGQHNIVKYLLMLLCTNKDCKTLINSQNSSGKTPLHYAVLQNQPEITKALLMLGADPNRTDDHGFSPLHVAVKISDAGACVDVLLAEKGIDIEAYNDAGWTALHLATKAGSYDAVCSLVHAGANVNNTDMSYGRTALHIAVEGGHKKIVEYLLKKTNISVNKRNFSGNTALHTAVVHTGTRAKELCALLIQHGADPHIQNHNRESNDVNKKKESYVNVKVEVHSEDENIEGAIGQSSFDLAMNKPDILQVFNGQSEKTINKMCLVTTKLELKHEDLQTNWLNNEHKEKLSILLDKTQGWQKLAKHLNIEYLLQTFQHNSISPSLGLLNYIDVEAILSLVDMQTVLREIGEEEAADYINEISSICP</sequence>
<dbReference type="InterPro" id="IPR013783">
    <property type="entry name" value="Ig-like_fold"/>
</dbReference>
<evidence type="ECO:0000256" key="1">
    <source>
        <dbReference type="PROSITE-ProRule" id="PRU00023"/>
    </source>
</evidence>
<gene>
    <name evidence="3" type="ORF">QLX08_011199</name>
</gene>
<dbReference type="InterPro" id="IPR032397">
    <property type="entry name" value="RHD_dimer"/>
</dbReference>
<dbReference type="CDD" id="cd01177">
    <property type="entry name" value="IPT_NFkappaB"/>
    <property type="match status" value="1"/>
</dbReference>
<feature type="repeat" description="ANK" evidence="1">
    <location>
        <begin position="642"/>
        <end position="665"/>
    </location>
</feature>
<dbReference type="GO" id="GO:0048935">
    <property type="term" value="P:peripheral nervous system neuron development"/>
    <property type="evidence" value="ECO:0007669"/>
    <property type="project" value="UniProtKB-ARBA"/>
</dbReference>
<dbReference type="PROSITE" id="PS50254">
    <property type="entry name" value="REL_2"/>
    <property type="match status" value="1"/>
</dbReference>
<feature type="repeat" description="ANK" evidence="1">
    <location>
        <begin position="500"/>
        <end position="521"/>
    </location>
</feature>
<dbReference type="SUPFAM" id="SSF47986">
    <property type="entry name" value="DEATH domain"/>
    <property type="match status" value="1"/>
</dbReference>
<dbReference type="PANTHER" id="PTHR24169:SF28">
    <property type="entry name" value="NUCLEAR FACTOR NF-KAPPA-B P110 SUBUNIT"/>
    <property type="match status" value="1"/>
</dbReference>
<dbReference type="Pfam" id="PF00023">
    <property type="entry name" value="Ank"/>
    <property type="match status" value="2"/>
</dbReference>
<dbReference type="PRINTS" id="PR00057">
    <property type="entry name" value="NFKBTNSCPFCT"/>
</dbReference>
<feature type="repeat" description="ANK" evidence="1">
    <location>
        <begin position="608"/>
        <end position="640"/>
    </location>
</feature>
<dbReference type="PRINTS" id="PR01415">
    <property type="entry name" value="ANKYRIN"/>
</dbReference>
<dbReference type="SMART" id="SM00248">
    <property type="entry name" value="ANK"/>
    <property type="match status" value="6"/>
</dbReference>
<dbReference type="GO" id="GO:0002225">
    <property type="term" value="P:positive regulation of antimicrobial peptide production"/>
    <property type="evidence" value="ECO:0007669"/>
    <property type="project" value="UniProtKB-ARBA"/>
</dbReference>
<dbReference type="GO" id="GO:0045087">
    <property type="term" value="P:innate immune response"/>
    <property type="evidence" value="ECO:0007669"/>
    <property type="project" value="UniProtKB-ARBA"/>
</dbReference>
<dbReference type="Gene3D" id="1.25.40.20">
    <property type="entry name" value="Ankyrin repeat-containing domain"/>
    <property type="match status" value="2"/>
</dbReference>
<dbReference type="Pfam" id="PF16179">
    <property type="entry name" value="RHD_dimer"/>
    <property type="match status" value="1"/>
</dbReference>
<dbReference type="InterPro" id="IPR002110">
    <property type="entry name" value="Ankyrin_rpt"/>
</dbReference>
<dbReference type="GO" id="GO:0000978">
    <property type="term" value="F:RNA polymerase II cis-regulatory region sequence-specific DNA binding"/>
    <property type="evidence" value="ECO:0007669"/>
    <property type="project" value="TreeGrafter"/>
</dbReference>
<feature type="repeat" description="ANK" evidence="1">
    <location>
        <begin position="676"/>
        <end position="711"/>
    </location>
</feature>
<dbReference type="FunFam" id="2.60.40.10:FF:000046">
    <property type="entry name" value="Nuclear factor NF-kappa-B p105 subunit"/>
    <property type="match status" value="1"/>
</dbReference>
<organism evidence="3 4">
    <name type="scientific">Tetragonisca angustula</name>
    <dbReference type="NCBI Taxonomy" id="166442"/>
    <lineage>
        <taxon>Eukaryota</taxon>
        <taxon>Metazoa</taxon>
        <taxon>Ecdysozoa</taxon>
        <taxon>Arthropoda</taxon>
        <taxon>Hexapoda</taxon>
        <taxon>Insecta</taxon>
        <taxon>Pterygota</taxon>
        <taxon>Neoptera</taxon>
        <taxon>Endopterygota</taxon>
        <taxon>Hymenoptera</taxon>
        <taxon>Apocrita</taxon>
        <taxon>Aculeata</taxon>
        <taxon>Apoidea</taxon>
        <taxon>Anthophila</taxon>
        <taxon>Apidae</taxon>
        <taxon>Tetragonisca</taxon>
    </lineage>
</organism>
<dbReference type="GO" id="GO:0005737">
    <property type="term" value="C:cytoplasm"/>
    <property type="evidence" value="ECO:0007669"/>
    <property type="project" value="InterPro"/>
</dbReference>
<feature type="domain" description="RHD" evidence="2">
    <location>
        <begin position="62"/>
        <end position="257"/>
    </location>
</feature>
<dbReference type="InterPro" id="IPR033926">
    <property type="entry name" value="IPT_NFkappaB"/>
</dbReference>
<dbReference type="SUPFAM" id="SSF81296">
    <property type="entry name" value="E set domains"/>
    <property type="match status" value="1"/>
</dbReference>
<dbReference type="GO" id="GO:0008063">
    <property type="term" value="P:Toll signaling pathway"/>
    <property type="evidence" value="ECO:0007669"/>
    <property type="project" value="UniProtKB-ARBA"/>
</dbReference>
<feature type="repeat" description="ANK" evidence="1">
    <location>
        <begin position="540"/>
        <end position="572"/>
    </location>
</feature>
<dbReference type="PROSITE" id="PS50088">
    <property type="entry name" value="ANK_REPEAT"/>
    <property type="match status" value="6"/>
</dbReference>
<dbReference type="PROSITE" id="PS50297">
    <property type="entry name" value="ANK_REP_REGION"/>
    <property type="match status" value="6"/>
</dbReference>
<protein>
    <recommendedName>
        <fullName evidence="2">RHD domain-containing protein</fullName>
    </recommendedName>
</protein>
<feature type="repeat" description="ANK" evidence="1">
    <location>
        <begin position="573"/>
        <end position="607"/>
    </location>
</feature>
<dbReference type="InterPro" id="IPR036770">
    <property type="entry name" value="Ankyrin_rpt-contain_sf"/>
</dbReference>
<dbReference type="AlphaFoldDB" id="A0AAW0Z8X9"/>
<dbReference type="GO" id="GO:0001228">
    <property type="term" value="F:DNA-binding transcription activator activity, RNA polymerase II-specific"/>
    <property type="evidence" value="ECO:0007669"/>
    <property type="project" value="UniProtKB-ARBA"/>
</dbReference>
<dbReference type="InterPro" id="IPR000451">
    <property type="entry name" value="NFkB/Dor"/>
</dbReference>
<dbReference type="Gene3D" id="2.60.40.340">
    <property type="entry name" value="Rel homology domain (RHD), DNA-binding domain"/>
    <property type="match status" value="1"/>
</dbReference>
<reference evidence="3 4" key="1">
    <citation type="submission" date="2024-05" db="EMBL/GenBank/DDBJ databases">
        <title>The nuclear and mitochondrial genome assemblies of Tetragonisca angustula (Apidae: Meliponini), a tiny yet remarkable pollinator in the Neotropics.</title>
        <authorList>
            <person name="Ferrari R."/>
            <person name="Ricardo P.C."/>
            <person name="Dias F.C."/>
            <person name="Araujo N.S."/>
            <person name="Soares D.O."/>
            <person name="Zhou Q.-S."/>
            <person name="Zhu C.-D."/>
            <person name="Coutinho L."/>
            <person name="Airas M.C."/>
            <person name="Batista T.M."/>
        </authorList>
    </citation>
    <scope>NUCLEOTIDE SEQUENCE [LARGE SCALE GENOMIC DNA]</scope>
    <source>
        <strain evidence="3">ASF017062</strain>
        <tissue evidence="3">Abdomen</tissue>
    </source>
</reference>
<dbReference type="Gene3D" id="2.60.40.10">
    <property type="entry name" value="Immunoglobulins"/>
    <property type="match status" value="1"/>
</dbReference>
<evidence type="ECO:0000313" key="4">
    <source>
        <dbReference type="Proteomes" id="UP001432146"/>
    </source>
</evidence>
<dbReference type="Gene3D" id="1.10.533.10">
    <property type="entry name" value="Death Domain, Fas"/>
    <property type="match status" value="1"/>
</dbReference>
<keyword evidence="1" id="KW-0040">ANK repeat</keyword>